<dbReference type="Proteomes" id="UP000887013">
    <property type="component" value="Unassembled WGS sequence"/>
</dbReference>
<evidence type="ECO:0000313" key="2">
    <source>
        <dbReference type="EMBL" id="GFT51226.1"/>
    </source>
</evidence>
<keyword evidence="3" id="KW-1185">Reference proteome</keyword>
<reference evidence="1" key="1">
    <citation type="submission" date="2020-08" db="EMBL/GenBank/DDBJ databases">
        <title>Multicomponent nature underlies the extraordinary mechanical properties of spider dragline silk.</title>
        <authorList>
            <person name="Kono N."/>
            <person name="Nakamura H."/>
            <person name="Mori M."/>
            <person name="Yoshida Y."/>
            <person name="Ohtoshi R."/>
            <person name="Malay A.D."/>
            <person name="Moran D.A.P."/>
            <person name="Tomita M."/>
            <person name="Numata K."/>
            <person name="Arakawa K."/>
        </authorList>
    </citation>
    <scope>NUCLEOTIDE SEQUENCE</scope>
</reference>
<comment type="caution">
    <text evidence="1">The sequence shown here is derived from an EMBL/GenBank/DDBJ whole genome shotgun (WGS) entry which is preliminary data.</text>
</comment>
<organism evidence="1 3">
    <name type="scientific">Nephila pilipes</name>
    <name type="common">Giant wood spider</name>
    <name type="synonym">Nephila maculata</name>
    <dbReference type="NCBI Taxonomy" id="299642"/>
    <lineage>
        <taxon>Eukaryota</taxon>
        <taxon>Metazoa</taxon>
        <taxon>Ecdysozoa</taxon>
        <taxon>Arthropoda</taxon>
        <taxon>Chelicerata</taxon>
        <taxon>Arachnida</taxon>
        <taxon>Araneae</taxon>
        <taxon>Araneomorphae</taxon>
        <taxon>Entelegynae</taxon>
        <taxon>Araneoidea</taxon>
        <taxon>Nephilidae</taxon>
        <taxon>Nephila</taxon>
    </lineage>
</organism>
<dbReference type="EMBL" id="BMAW01096088">
    <property type="protein sequence ID" value="GFS73250.1"/>
    <property type="molecule type" value="Genomic_DNA"/>
</dbReference>
<protein>
    <submittedName>
        <fullName evidence="1">Uncharacterized protein</fullName>
    </submittedName>
</protein>
<dbReference type="EMBL" id="BMAW01112161">
    <property type="protein sequence ID" value="GFT51226.1"/>
    <property type="molecule type" value="Genomic_DNA"/>
</dbReference>
<evidence type="ECO:0000313" key="3">
    <source>
        <dbReference type="Proteomes" id="UP000887013"/>
    </source>
</evidence>
<feature type="non-terminal residue" evidence="1">
    <location>
        <position position="77"/>
    </location>
</feature>
<sequence>MSSPRRAITSFSFSRRDFVEFDIWMNPLTSASRSRQGGALNAERLAPMEEGVAALLSTAGVCFGGKTSDKVPIVGVV</sequence>
<name>A0A8X6MR26_NEPPI</name>
<evidence type="ECO:0000313" key="1">
    <source>
        <dbReference type="EMBL" id="GFS73250.1"/>
    </source>
</evidence>
<gene>
    <name evidence="2" type="ORF">NPIL_105461</name>
    <name evidence="1" type="ORF">NPIL_639421</name>
</gene>
<proteinExistence type="predicted"/>
<dbReference type="AlphaFoldDB" id="A0A8X6MR26"/>
<accession>A0A8X6MR26</accession>